<dbReference type="Proteomes" id="UP000054477">
    <property type="component" value="Unassembled WGS sequence"/>
</dbReference>
<evidence type="ECO:0000313" key="5">
    <source>
        <dbReference type="EMBL" id="KIK07137.1"/>
    </source>
</evidence>
<dbReference type="EMBL" id="KN838549">
    <property type="protein sequence ID" value="KIK07137.1"/>
    <property type="molecule type" value="Genomic_DNA"/>
</dbReference>
<gene>
    <name evidence="5" type="ORF">K443DRAFT_673694</name>
</gene>
<feature type="domain" description="Yeast cell wall synthesis Kre9/Knh1-like N-terminal" evidence="4">
    <location>
        <begin position="23"/>
        <end position="117"/>
    </location>
</feature>
<feature type="compositionally biased region" description="Polar residues" evidence="2">
    <location>
        <begin position="150"/>
        <end position="160"/>
    </location>
</feature>
<dbReference type="HOGENOM" id="CLU_078855_2_1_1"/>
<dbReference type="PANTHER" id="PTHR28154:SF1">
    <property type="entry name" value="CELL WALL SYNTHESIS PROTEIN KNH1-RELATED"/>
    <property type="match status" value="1"/>
</dbReference>
<organism evidence="5 6">
    <name type="scientific">Laccaria amethystina LaAM-08-1</name>
    <dbReference type="NCBI Taxonomy" id="1095629"/>
    <lineage>
        <taxon>Eukaryota</taxon>
        <taxon>Fungi</taxon>
        <taxon>Dikarya</taxon>
        <taxon>Basidiomycota</taxon>
        <taxon>Agaricomycotina</taxon>
        <taxon>Agaricomycetes</taxon>
        <taxon>Agaricomycetidae</taxon>
        <taxon>Agaricales</taxon>
        <taxon>Agaricineae</taxon>
        <taxon>Hydnangiaceae</taxon>
        <taxon>Laccaria</taxon>
    </lineage>
</organism>
<evidence type="ECO:0000313" key="6">
    <source>
        <dbReference type="Proteomes" id="UP000054477"/>
    </source>
</evidence>
<keyword evidence="6" id="KW-1185">Reference proteome</keyword>
<feature type="chain" id="PRO_5002223207" description="Yeast cell wall synthesis Kre9/Knh1-like N-terminal domain-containing protein" evidence="3">
    <location>
        <begin position="18"/>
        <end position="222"/>
    </location>
</feature>
<feature type="region of interest" description="Disordered" evidence="2">
    <location>
        <begin position="150"/>
        <end position="190"/>
    </location>
</feature>
<dbReference type="GO" id="GO:0006078">
    <property type="term" value="P:(1-&gt;6)-beta-D-glucan biosynthetic process"/>
    <property type="evidence" value="ECO:0007669"/>
    <property type="project" value="InterPro"/>
</dbReference>
<dbReference type="GO" id="GO:0042546">
    <property type="term" value="P:cell wall biogenesis"/>
    <property type="evidence" value="ECO:0007669"/>
    <property type="project" value="InterPro"/>
</dbReference>
<dbReference type="OrthoDB" id="2432613at2759"/>
<dbReference type="Pfam" id="PF10342">
    <property type="entry name" value="Kre9_KNH"/>
    <property type="match status" value="1"/>
</dbReference>
<keyword evidence="1 3" id="KW-0732">Signal</keyword>
<reference evidence="6" key="2">
    <citation type="submission" date="2015-01" db="EMBL/GenBank/DDBJ databases">
        <title>Evolutionary Origins and Diversification of the Mycorrhizal Mutualists.</title>
        <authorList>
            <consortium name="DOE Joint Genome Institute"/>
            <consortium name="Mycorrhizal Genomics Consortium"/>
            <person name="Kohler A."/>
            <person name="Kuo A."/>
            <person name="Nagy L.G."/>
            <person name="Floudas D."/>
            <person name="Copeland A."/>
            <person name="Barry K.W."/>
            <person name="Cichocki N."/>
            <person name="Veneault-Fourrey C."/>
            <person name="LaButti K."/>
            <person name="Lindquist E.A."/>
            <person name="Lipzen A."/>
            <person name="Lundell T."/>
            <person name="Morin E."/>
            <person name="Murat C."/>
            <person name="Riley R."/>
            <person name="Ohm R."/>
            <person name="Sun H."/>
            <person name="Tunlid A."/>
            <person name="Henrissat B."/>
            <person name="Grigoriev I.V."/>
            <person name="Hibbett D.S."/>
            <person name="Martin F."/>
        </authorList>
    </citation>
    <scope>NUCLEOTIDE SEQUENCE [LARGE SCALE GENOMIC DNA]</scope>
    <source>
        <strain evidence="6">LaAM-08-1</strain>
    </source>
</reference>
<accession>A0A0C9YA72</accession>
<evidence type="ECO:0000256" key="3">
    <source>
        <dbReference type="SAM" id="SignalP"/>
    </source>
</evidence>
<proteinExistence type="predicted"/>
<evidence type="ECO:0000256" key="1">
    <source>
        <dbReference type="ARBA" id="ARBA00022729"/>
    </source>
</evidence>
<feature type="compositionally biased region" description="Low complexity" evidence="2">
    <location>
        <begin position="161"/>
        <end position="190"/>
    </location>
</feature>
<sequence>MFTKSFIVLALAAQAFATVFITSPVASTTFSGGKQATVSWQDDGASPSLKDFGPAKVSIYVGNAQQQTSLQLITASVDVSTTASIQFTPDPTIGPNSNQYFIRVESLSLKDASQPQYPALAFSAKFNMDNMSGTFSDAAQAQIAGQSTAPLASQSTTVPVSSNTAATTKPTSAASTTSGSSKAASATSSHASASATKSSGALSVKAGWAGAVLGAIVGVAMF</sequence>
<evidence type="ECO:0000256" key="2">
    <source>
        <dbReference type="SAM" id="MobiDB-lite"/>
    </source>
</evidence>
<dbReference type="AlphaFoldDB" id="A0A0C9YA72"/>
<dbReference type="PANTHER" id="PTHR28154">
    <property type="entry name" value="CELL WALL SYNTHESIS PROTEIN KNH1-RELATED"/>
    <property type="match status" value="1"/>
</dbReference>
<name>A0A0C9YA72_9AGAR</name>
<dbReference type="STRING" id="1095629.A0A0C9YA72"/>
<protein>
    <recommendedName>
        <fullName evidence="4">Yeast cell wall synthesis Kre9/Knh1-like N-terminal domain-containing protein</fullName>
    </recommendedName>
</protein>
<feature type="signal peptide" evidence="3">
    <location>
        <begin position="1"/>
        <end position="17"/>
    </location>
</feature>
<evidence type="ECO:0000259" key="4">
    <source>
        <dbReference type="Pfam" id="PF10342"/>
    </source>
</evidence>
<reference evidence="5 6" key="1">
    <citation type="submission" date="2014-04" db="EMBL/GenBank/DDBJ databases">
        <authorList>
            <consortium name="DOE Joint Genome Institute"/>
            <person name="Kuo A."/>
            <person name="Kohler A."/>
            <person name="Nagy L.G."/>
            <person name="Floudas D."/>
            <person name="Copeland A."/>
            <person name="Barry K.W."/>
            <person name="Cichocki N."/>
            <person name="Veneault-Fourrey C."/>
            <person name="LaButti K."/>
            <person name="Lindquist E.A."/>
            <person name="Lipzen A."/>
            <person name="Lundell T."/>
            <person name="Morin E."/>
            <person name="Murat C."/>
            <person name="Sun H."/>
            <person name="Tunlid A."/>
            <person name="Henrissat B."/>
            <person name="Grigoriev I.V."/>
            <person name="Hibbett D.S."/>
            <person name="Martin F."/>
            <person name="Nordberg H.P."/>
            <person name="Cantor M.N."/>
            <person name="Hua S.X."/>
        </authorList>
    </citation>
    <scope>NUCLEOTIDE SEQUENCE [LARGE SCALE GENOMIC DNA]</scope>
    <source>
        <strain evidence="5 6">LaAM-08-1</strain>
    </source>
</reference>
<dbReference type="InterPro" id="IPR018466">
    <property type="entry name" value="Kre9/Knh1-like_N"/>
</dbReference>
<dbReference type="InterPro" id="IPR045328">
    <property type="entry name" value="Kre9/Knh1"/>
</dbReference>